<evidence type="ECO:0000259" key="1">
    <source>
        <dbReference type="Pfam" id="PF00534"/>
    </source>
</evidence>
<dbReference type="Pfam" id="PF00534">
    <property type="entry name" value="Glycos_transf_1"/>
    <property type="match status" value="1"/>
</dbReference>
<evidence type="ECO:0000313" key="3">
    <source>
        <dbReference type="Proteomes" id="UP000465810"/>
    </source>
</evidence>
<gene>
    <name evidence="2" type="ORF">GR702_02270</name>
</gene>
<dbReference type="CDD" id="cd03801">
    <property type="entry name" value="GT4_PimA-like"/>
    <property type="match status" value="1"/>
</dbReference>
<dbReference type="EMBL" id="WVTD01000001">
    <property type="protein sequence ID" value="MYL96600.1"/>
    <property type="molecule type" value="Genomic_DNA"/>
</dbReference>
<dbReference type="AlphaFoldDB" id="A0A7X4GDF6"/>
<accession>A0A7X4GDF6</accession>
<dbReference type="InterPro" id="IPR050194">
    <property type="entry name" value="Glycosyltransferase_grp1"/>
</dbReference>
<protein>
    <submittedName>
        <fullName evidence="2">Glycosyltransferase</fullName>
    </submittedName>
</protein>
<reference evidence="2 3" key="1">
    <citation type="submission" date="2019-12" db="EMBL/GenBank/DDBJ databases">
        <authorList>
            <person name="Feng G."/>
            <person name="Zhu H."/>
        </authorList>
    </citation>
    <scope>NUCLEOTIDE SEQUENCE [LARGE SCALE GENOMIC DNA]</scope>
    <source>
        <strain evidence="2 3">FGD1</strain>
    </source>
</reference>
<dbReference type="InterPro" id="IPR001296">
    <property type="entry name" value="Glyco_trans_1"/>
</dbReference>
<evidence type="ECO:0000313" key="2">
    <source>
        <dbReference type="EMBL" id="MYL96600.1"/>
    </source>
</evidence>
<dbReference type="PANTHER" id="PTHR45947:SF15">
    <property type="entry name" value="TEICHURONIC ACID BIOSYNTHESIS GLYCOSYLTRANSFERASE TUAC-RELATED"/>
    <property type="match status" value="1"/>
</dbReference>
<feature type="domain" description="Glycosyl transferase family 1" evidence="1">
    <location>
        <begin position="274"/>
        <end position="429"/>
    </location>
</feature>
<comment type="caution">
    <text evidence="2">The sequence shown here is derived from an EMBL/GenBank/DDBJ whole genome shotgun (WGS) entry which is preliminary data.</text>
</comment>
<sequence length="463" mass="50149">MHNRPTIENPEQVLPGPLAFLRDEWSDAARAAPFIDARRARVSHPVAGERMAVAYLSNVYPKISHSFIRTEIAALERRGIAVERLTIRRTGDLAPDDRAEAQRTSAILERPFALVSAVTGQVCTRPRAALGALALAWRGRQAGRGGIAGCVRALAYFAEGALVARHCERRGIGHVHAHFGTNPATVVRLAARMAPLTYSFTAHGPDEFDAPRALDLAGKIAEAAFVVGVSSFGRSQLMRWSHPDHWPRIHVVHCTPDPLFLHRGETPGKVAERDTVRFLCVARLSAQKGLPLLLEAIARVASRRPVLLDIVGDGEDRAIIEAHIERLRLGEVVKLRGWASPETIREALGGVRALVLPSFAEGLPVVLMEAMAMRVPAIATAIAGIPELVDASVGWLVPAGSVAALEEAMDAALDAWPEELAAMGERARLRVGERHDPTRSGALLAALLEPLAERRAGRRTGRR</sequence>
<name>A0A7X4GDF6_9SPHN</name>
<proteinExistence type="predicted"/>
<dbReference type="Proteomes" id="UP000465810">
    <property type="component" value="Unassembled WGS sequence"/>
</dbReference>
<dbReference type="PANTHER" id="PTHR45947">
    <property type="entry name" value="SULFOQUINOVOSYL TRANSFERASE SQD2"/>
    <property type="match status" value="1"/>
</dbReference>
<dbReference type="GO" id="GO:0016757">
    <property type="term" value="F:glycosyltransferase activity"/>
    <property type="evidence" value="ECO:0007669"/>
    <property type="project" value="InterPro"/>
</dbReference>
<dbReference type="SUPFAM" id="SSF53756">
    <property type="entry name" value="UDP-Glycosyltransferase/glycogen phosphorylase"/>
    <property type="match status" value="1"/>
</dbReference>
<organism evidence="2 3">
    <name type="scientific">Novosphingobium silvae</name>
    <dbReference type="NCBI Taxonomy" id="2692619"/>
    <lineage>
        <taxon>Bacteria</taxon>
        <taxon>Pseudomonadati</taxon>
        <taxon>Pseudomonadota</taxon>
        <taxon>Alphaproteobacteria</taxon>
        <taxon>Sphingomonadales</taxon>
        <taxon>Sphingomonadaceae</taxon>
        <taxon>Novosphingobium</taxon>
    </lineage>
</organism>
<keyword evidence="3" id="KW-1185">Reference proteome</keyword>
<keyword evidence="2" id="KW-0808">Transferase</keyword>
<dbReference type="Gene3D" id="3.40.50.2000">
    <property type="entry name" value="Glycogen Phosphorylase B"/>
    <property type="match status" value="2"/>
</dbReference>